<dbReference type="CDD" id="cd00609">
    <property type="entry name" value="AAT_like"/>
    <property type="match status" value="1"/>
</dbReference>
<evidence type="ECO:0000256" key="5">
    <source>
        <dbReference type="ARBA" id="ARBA00023163"/>
    </source>
</evidence>
<dbReference type="GO" id="GO:0008483">
    <property type="term" value="F:transaminase activity"/>
    <property type="evidence" value="ECO:0007669"/>
    <property type="project" value="UniProtKB-KW"/>
</dbReference>
<dbReference type="EMBL" id="CP095045">
    <property type="protein sequence ID" value="UOQ58177.1"/>
    <property type="molecule type" value="Genomic_DNA"/>
</dbReference>
<dbReference type="InterPro" id="IPR015421">
    <property type="entry name" value="PyrdxlP-dep_Trfase_major"/>
</dbReference>
<evidence type="ECO:0000313" key="8">
    <source>
        <dbReference type="Proteomes" id="UP000831786"/>
    </source>
</evidence>
<evidence type="ECO:0000313" key="7">
    <source>
        <dbReference type="EMBL" id="UOQ58177.1"/>
    </source>
</evidence>
<comment type="similarity">
    <text evidence="1">In the C-terminal section; belongs to the class-I pyridoxal-phosphate-dependent aminotransferase family.</text>
</comment>
<organism evidence="7 8">
    <name type="scientific">Leucobacter allii</name>
    <dbReference type="NCBI Taxonomy" id="2932247"/>
    <lineage>
        <taxon>Bacteria</taxon>
        <taxon>Bacillati</taxon>
        <taxon>Actinomycetota</taxon>
        <taxon>Actinomycetes</taxon>
        <taxon>Micrococcales</taxon>
        <taxon>Microbacteriaceae</taxon>
        <taxon>Leucobacter</taxon>
    </lineage>
</organism>
<dbReference type="PRINTS" id="PR00035">
    <property type="entry name" value="HTHGNTR"/>
</dbReference>
<name>A0ABY4FPI1_9MICO</name>
<proteinExistence type="inferred from homology"/>
<evidence type="ECO:0000259" key="6">
    <source>
        <dbReference type="PROSITE" id="PS50949"/>
    </source>
</evidence>
<dbReference type="SUPFAM" id="SSF46785">
    <property type="entry name" value="Winged helix' DNA-binding domain"/>
    <property type="match status" value="1"/>
</dbReference>
<accession>A0ABY4FPI1</accession>
<evidence type="ECO:0000256" key="3">
    <source>
        <dbReference type="ARBA" id="ARBA00023015"/>
    </source>
</evidence>
<dbReference type="SUPFAM" id="SSF53383">
    <property type="entry name" value="PLP-dependent transferases"/>
    <property type="match status" value="1"/>
</dbReference>
<dbReference type="PANTHER" id="PTHR46577">
    <property type="entry name" value="HTH-TYPE TRANSCRIPTIONAL REGULATORY PROTEIN GABR"/>
    <property type="match status" value="1"/>
</dbReference>
<dbReference type="CDD" id="cd07377">
    <property type="entry name" value="WHTH_GntR"/>
    <property type="match status" value="1"/>
</dbReference>
<dbReference type="Gene3D" id="1.10.10.10">
    <property type="entry name" value="Winged helix-like DNA-binding domain superfamily/Winged helix DNA-binding domain"/>
    <property type="match status" value="1"/>
</dbReference>
<feature type="domain" description="HTH gntR-type" evidence="6">
    <location>
        <begin position="27"/>
        <end position="95"/>
    </location>
</feature>
<keyword evidence="3" id="KW-0805">Transcription regulation</keyword>
<evidence type="ECO:0000256" key="4">
    <source>
        <dbReference type="ARBA" id="ARBA00023125"/>
    </source>
</evidence>
<keyword evidence="2" id="KW-0663">Pyridoxal phosphate</keyword>
<dbReference type="InterPro" id="IPR000524">
    <property type="entry name" value="Tscrpt_reg_HTH_GntR"/>
</dbReference>
<dbReference type="Proteomes" id="UP000831786">
    <property type="component" value="Chromosome"/>
</dbReference>
<keyword evidence="4" id="KW-0238">DNA-binding</keyword>
<dbReference type="InterPro" id="IPR051446">
    <property type="entry name" value="HTH_trans_reg/aminotransferase"/>
</dbReference>
<dbReference type="Pfam" id="PF00392">
    <property type="entry name" value="GntR"/>
    <property type="match status" value="1"/>
</dbReference>
<reference evidence="7 8" key="1">
    <citation type="submission" date="2022-04" db="EMBL/GenBank/DDBJ databases">
        <title>Leucobacter sp. isolated from rhizosphere of garlic.</title>
        <authorList>
            <person name="Won M."/>
            <person name="Lee C.-M."/>
            <person name="Woen H.-Y."/>
            <person name="Kwon S.-W."/>
        </authorList>
    </citation>
    <scope>NUCLEOTIDE SEQUENCE [LARGE SCALE GENOMIC DNA]</scope>
    <source>
        <strain evidence="7 8">H21R-40</strain>
    </source>
</reference>
<dbReference type="InterPro" id="IPR036390">
    <property type="entry name" value="WH_DNA-bd_sf"/>
</dbReference>
<dbReference type="Pfam" id="PF00155">
    <property type="entry name" value="Aminotran_1_2"/>
    <property type="match status" value="1"/>
</dbReference>
<dbReference type="InterPro" id="IPR036388">
    <property type="entry name" value="WH-like_DNA-bd_sf"/>
</dbReference>
<evidence type="ECO:0000256" key="1">
    <source>
        <dbReference type="ARBA" id="ARBA00005384"/>
    </source>
</evidence>
<keyword evidence="7" id="KW-0032">Aminotransferase</keyword>
<dbReference type="SMART" id="SM00345">
    <property type="entry name" value="HTH_GNTR"/>
    <property type="match status" value="1"/>
</dbReference>
<evidence type="ECO:0000256" key="2">
    <source>
        <dbReference type="ARBA" id="ARBA00022898"/>
    </source>
</evidence>
<sequence>MGEIWPTAQRVSARRLAELLGTWRGDGHGYEELCASVTLLVRDGRVVPGAVLPAERLLAEALGVSRTTVSAAYRRLRETGVVVSRRGSGSVVRTPTGARPGLWAVGGPGIDLSAACPEPWSGLAELHERAAREHAGLFSGPGYDTIGMPALRAAIADRYALRGLPTSPEQIMVTLGAQHAIFLIARTLLRRGERSLIESPSYPHAREALAATGALVAELPVGATAGGGYDAAAILEIARRSAPRVAYLIPDHHNPTGLRMPQELRPALIDALVDQGAHVVVDETTAELCLGGSRRIRPFAAAAERAHQEDAILTVGSLGKTVWGGLRIGWIRAAPGLIARLEASRRVGDLGTADWSQAIALLALEDYERILAERSRQLTGRHRLLVERLGAELPDWRLSAAEGGVCVWVDLGARASSRLSRRAAALGLQLPPGPRFGSPGVFERFLRLPFSAPEDALAAAATRLAEAWRAERDAAPPDAASAAVI</sequence>
<dbReference type="InterPro" id="IPR015424">
    <property type="entry name" value="PyrdxlP-dep_Trfase"/>
</dbReference>
<keyword evidence="7" id="KW-0808">Transferase</keyword>
<dbReference type="InterPro" id="IPR004839">
    <property type="entry name" value="Aminotransferase_I/II_large"/>
</dbReference>
<dbReference type="Gene3D" id="3.40.640.10">
    <property type="entry name" value="Type I PLP-dependent aspartate aminotransferase-like (Major domain)"/>
    <property type="match status" value="1"/>
</dbReference>
<dbReference type="PANTHER" id="PTHR46577:SF1">
    <property type="entry name" value="HTH-TYPE TRANSCRIPTIONAL REGULATORY PROTEIN GABR"/>
    <property type="match status" value="1"/>
</dbReference>
<keyword evidence="8" id="KW-1185">Reference proteome</keyword>
<dbReference type="RefSeq" id="WP_244729184.1">
    <property type="nucleotide sequence ID" value="NZ_CP095045.1"/>
</dbReference>
<dbReference type="PROSITE" id="PS50949">
    <property type="entry name" value="HTH_GNTR"/>
    <property type="match status" value="1"/>
</dbReference>
<keyword evidence="5" id="KW-0804">Transcription</keyword>
<gene>
    <name evidence="7" type="ORF">MUN78_04845</name>
</gene>
<protein>
    <submittedName>
        <fullName evidence="7">PLP-dependent aminotransferase family protein</fullName>
    </submittedName>
</protein>